<keyword evidence="1" id="KW-0812">Transmembrane</keyword>
<comment type="caution">
    <text evidence="2">The sequence shown here is derived from an EMBL/GenBank/DDBJ whole genome shotgun (WGS) entry which is preliminary data.</text>
</comment>
<keyword evidence="1" id="KW-0472">Membrane</keyword>
<evidence type="ECO:0000313" key="2">
    <source>
        <dbReference type="EMBL" id="EDO60539.1"/>
    </source>
</evidence>
<gene>
    <name evidence="2" type="ORF">CLOLEP_02135</name>
</gene>
<accession>A7VU89</accession>
<name>A7VU89_9FIRM</name>
<organism evidence="2 3">
    <name type="scientific">[Clostridium] leptum DSM 753</name>
    <dbReference type="NCBI Taxonomy" id="428125"/>
    <lineage>
        <taxon>Bacteria</taxon>
        <taxon>Bacillati</taxon>
        <taxon>Bacillota</taxon>
        <taxon>Clostridia</taxon>
        <taxon>Eubacteriales</taxon>
        <taxon>Oscillospiraceae</taxon>
        <taxon>Oscillospiraceae incertae sedis</taxon>
    </lineage>
</organism>
<protein>
    <submittedName>
        <fullName evidence="2">Uncharacterized protein</fullName>
    </submittedName>
</protein>
<evidence type="ECO:0000313" key="3">
    <source>
        <dbReference type="Proteomes" id="UP000003490"/>
    </source>
</evidence>
<dbReference type="HOGENOM" id="CLU_3342283_0_0_9"/>
<dbReference type="AlphaFoldDB" id="A7VU89"/>
<sequence length="37" mass="4530">MTEKYINKYNFFKCIFKSILTYLAYSAIIHAKLFHIR</sequence>
<keyword evidence="1" id="KW-1133">Transmembrane helix</keyword>
<reference evidence="2 3" key="2">
    <citation type="submission" date="2007-08" db="EMBL/GenBank/DDBJ databases">
        <authorList>
            <person name="Fulton L."/>
            <person name="Clifton S."/>
            <person name="Fulton B."/>
            <person name="Xu J."/>
            <person name="Minx P."/>
            <person name="Pepin K.H."/>
            <person name="Johnson M."/>
            <person name="Thiruvilangam P."/>
            <person name="Bhonagiri V."/>
            <person name="Nash W.E."/>
            <person name="Wang C."/>
            <person name="Mardis E.R."/>
            <person name="Wilson R.K."/>
        </authorList>
    </citation>
    <scope>NUCLEOTIDE SEQUENCE [LARGE SCALE GENOMIC DNA]</scope>
    <source>
        <strain evidence="2 3">DSM 753</strain>
    </source>
</reference>
<reference evidence="2 3" key="1">
    <citation type="submission" date="2007-08" db="EMBL/GenBank/DDBJ databases">
        <title>Draft genome sequence of Clostridium leptum (DSM 753).</title>
        <authorList>
            <person name="Sudarsanam P."/>
            <person name="Ley R."/>
            <person name="Guruge J."/>
            <person name="Turnbaugh P.J."/>
            <person name="Mahowald M."/>
            <person name="Liep D."/>
            <person name="Gordon J."/>
        </authorList>
    </citation>
    <scope>NUCLEOTIDE SEQUENCE [LARGE SCALE GENOMIC DNA]</scope>
    <source>
        <strain evidence="2 3">DSM 753</strain>
    </source>
</reference>
<dbReference type="Proteomes" id="UP000003490">
    <property type="component" value="Unassembled WGS sequence"/>
</dbReference>
<feature type="transmembrane region" description="Helical" evidence="1">
    <location>
        <begin position="15"/>
        <end position="34"/>
    </location>
</feature>
<dbReference type="EMBL" id="ABCB02000019">
    <property type="protein sequence ID" value="EDO60539.1"/>
    <property type="molecule type" value="Genomic_DNA"/>
</dbReference>
<proteinExistence type="predicted"/>
<evidence type="ECO:0000256" key="1">
    <source>
        <dbReference type="SAM" id="Phobius"/>
    </source>
</evidence>